<dbReference type="Pfam" id="PF13568">
    <property type="entry name" value="OMP_b-brl_2"/>
    <property type="match status" value="1"/>
</dbReference>
<dbReference type="Proteomes" id="UP000659388">
    <property type="component" value="Unassembled WGS sequence"/>
</dbReference>
<dbReference type="RefSeq" id="WP_202244923.1">
    <property type="nucleotide sequence ID" value="NZ_JAESIY010000007.1"/>
</dbReference>
<organism evidence="3 4">
    <name type="scientific">Fulvivirga sediminis</name>
    <dbReference type="NCBI Taxonomy" id="2803949"/>
    <lineage>
        <taxon>Bacteria</taxon>
        <taxon>Pseudomonadati</taxon>
        <taxon>Bacteroidota</taxon>
        <taxon>Cytophagia</taxon>
        <taxon>Cytophagales</taxon>
        <taxon>Fulvivirgaceae</taxon>
        <taxon>Fulvivirga</taxon>
    </lineage>
</organism>
<feature type="signal peptide" evidence="1">
    <location>
        <begin position="1"/>
        <end position="20"/>
    </location>
</feature>
<dbReference type="AlphaFoldDB" id="A0A937JZ73"/>
<dbReference type="InterPro" id="IPR025665">
    <property type="entry name" value="Beta-barrel_OMP_2"/>
</dbReference>
<proteinExistence type="predicted"/>
<evidence type="ECO:0000259" key="2">
    <source>
        <dbReference type="Pfam" id="PF13568"/>
    </source>
</evidence>
<comment type="caution">
    <text evidence="3">The sequence shown here is derived from an EMBL/GenBank/DDBJ whole genome shotgun (WGS) entry which is preliminary data.</text>
</comment>
<protein>
    <submittedName>
        <fullName evidence="3">PorT family protein</fullName>
    </submittedName>
</protein>
<dbReference type="EMBL" id="JAESIY010000007">
    <property type="protein sequence ID" value="MBL3657128.1"/>
    <property type="molecule type" value="Genomic_DNA"/>
</dbReference>
<accession>A0A937JZ73</accession>
<feature type="chain" id="PRO_5036911832" evidence="1">
    <location>
        <begin position="21"/>
        <end position="177"/>
    </location>
</feature>
<evidence type="ECO:0000313" key="4">
    <source>
        <dbReference type="Proteomes" id="UP000659388"/>
    </source>
</evidence>
<gene>
    <name evidence="3" type="ORF">JL102_13355</name>
</gene>
<reference evidence="3" key="1">
    <citation type="submission" date="2021-01" db="EMBL/GenBank/DDBJ databases">
        <title>Fulvivirga kasyanovii gen. nov., sp nov., a novel member of the phylum Bacteroidetes isolated from seawater in a mussel farm.</title>
        <authorList>
            <person name="Zhao L.-H."/>
            <person name="Wang Z.-J."/>
        </authorList>
    </citation>
    <scope>NUCLEOTIDE SEQUENCE</scope>
    <source>
        <strain evidence="3">2943</strain>
    </source>
</reference>
<evidence type="ECO:0000313" key="3">
    <source>
        <dbReference type="EMBL" id="MBL3657128.1"/>
    </source>
</evidence>
<sequence length="177" mass="18959">MKKITLLGLFCLMSVVGLHAQGIGLGIKGGANFANVDVGSVDTDNKTGYHFGAFLDLGLNDNISIQPEVLYSAQGADDFDLDYLTIPVLLKLKFLKVLNVHAGPQFGILTNAEDDGEDVKDRLKSADVSLALGAGVDLPLGLVGGVRYNLGVSDIDDGYNVDIKNRVMQIYVGWKLF</sequence>
<keyword evidence="1" id="KW-0732">Signal</keyword>
<feature type="domain" description="Outer membrane protein beta-barrel" evidence="2">
    <location>
        <begin position="20"/>
        <end position="156"/>
    </location>
</feature>
<name>A0A937JZ73_9BACT</name>
<keyword evidence="4" id="KW-1185">Reference proteome</keyword>
<evidence type="ECO:0000256" key="1">
    <source>
        <dbReference type="SAM" id="SignalP"/>
    </source>
</evidence>